<dbReference type="Gene3D" id="1.10.287.110">
    <property type="entry name" value="DnaJ domain"/>
    <property type="match status" value="1"/>
</dbReference>
<dbReference type="InterPro" id="IPR036869">
    <property type="entry name" value="J_dom_sf"/>
</dbReference>
<gene>
    <name evidence="8" type="ORF">H310_15286</name>
</gene>
<dbReference type="PANTHER" id="PTHR44176">
    <property type="entry name" value="DNAJ HOMOLOG SUBFAMILY C MEMBER 25"/>
    <property type="match status" value="1"/>
</dbReference>
<feature type="chain" id="PRO_5001534107" description="J domain-containing protein" evidence="6">
    <location>
        <begin position="32"/>
        <end position="147"/>
    </location>
</feature>
<dbReference type="GeneID" id="20092336"/>
<evidence type="ECO:0000256" key="6">
    <source>
        <dbReference type="SAM" id="SignalP"/>
    </source>
</evidence>
<accession>A0A024T7J5</accession>
<evidence type="ECO:0000259" key="7">
    <source>
        <dbReference type="PROSITE" id="PS50076"/>
    </source>
</evidence>
<evidence type="ECO:0000313" key="8">
    <source>
        <dbReference type="EMBL" id="ETV89875.1"/>
    </source>
</evidence>
<dbReference type="Pfam" id="PF00226">
    <property type="entry name" value="DnaJ"/>
    <property type="match status" value="1"/>
</dbReference>
<dbReference type="InterPro" id="IPR001623">
    <property type="entry name" value="DnaJ_domain"/>
</dbReference>
<dbReference type="eggNOG" id="KOG0722">
    <property type="taxonomic scope" value="Eukaryota"/>
</dbReference>
<evidence type="ECO:0000256" key="1">
    <source>
        <dbReference type="ARBA" id="ARBA00004141"/>
    </source>
</evidence>
<keyword evidence="4" id="KW-0472">Membrane</keyword>
<keyword evidence="2" id="KW-0812">Transmembrane</keyword>
<evidence type="ECO:0000256" key="4">
    <source>
        <dbReference type="ARBA" id="ARBA00023136"/>
    </source>
</evidence>
<dbReference type="GO" id="GO:0006457">
    <property type="term" value="P:protein folding"/>
    <property type="evidence" value="ECO:0007669"/>
    <property type="project" value="InterPro"/>
</dbReference>
<dbReference type="RefSeq" id="XP_008881493.1">
    <property type="nucleotide sequence ID" value="XM_008883271.1"/>
</dbReference>
<evidence type="ECO:0000256" key="5">
    <source>
        <dbReference type="ARBA" id="ARBA00023186"/>
    </source>
</evidence>
<name>A0A024T7J5_9STRA</name>
<proteinExistence type="predicted"/>
<dbReference type="OrthoDB" id="10250354at2759"/>
<dbReference type="VEuPathDB" id="FungiDB:H310_15286"/>
<feature type="non-terminal residue" evidence="8">
    <location>
        <position position="1"/>
    </location>
</feature>
<dbReference type="CDD" id="cd06257">
    <property type="entry name" value="DnaJ"/>
    <property type="match status" value="1"/>
</dbReference>
<dbReference type="SUPFAM" id="SSF46565">
    <property type="entry name" value="Chaperone J-domain"/>
    <property type="match status" value="1"/>
</dbReference>
<comment type="subcellular location">
    <subcellularLocation>
        <location evidence="1">Membrane</location>
        <topology evidence="1">Multi-pass membrane protein</topology>
    </subcellularLocation>
</comment>
<dbReference type="STRING" id="157072.A0A024T7J5"/>
<dbReference type="EMBL" id="KI914250">
    <property type="protein sequence ID" value="ETV89875.1"/>
    <property type="molecule type" value="Genomic_DNA"/>
</dbReference>
<evidence type="ECO:0000256" key="3">
    <source>
        <dbReference type="ARBA" id="ARBA00022989"/>
    </source>
</evidence>
<dbReference type="PROSITE" id="PS50076">
    <property type="entry name" value="DNAJ_2"/>
    <property type="match status" value="1"/>
</dbReference>
<evidence type="ECO:0000256" key="2">
    <source>
        <dbReference type="ARBA" id="ARBA00022692"/>
    </source>
</evidence>
<protein>
    <recommendedName>
        <fullName evidence="7">J domain-containing protein</fullName>
    </recommendedName>
</protein>
<dbReference type="AlphaFoldDB" id="A0A024T7J5"/>
<dbReference type="InterPro" id="IPR044632">
    <property type="entry name" value="DNAJC25-like"/>
</dbReference>
<keyword evidence="6" id="KW-0732">Signal</keyword>
<reference evidence="8" key="1">
    <citation type="submission" date="2013-12" db="EMBL/GenBank/DDBJ databases">
        <title>The Genome Sequence of Aphanomyces invadans NJM9701.</title>
        <authorList>
            <consortium name="The Broad Institute Genomics Platform"/>
            <person name="Russ C."/>
            <person name="Tyler B."/>
            <person name="van West P."/>
            <person name="Dieguez-Uribeondo J."/>
            <person name="Young S.K."/>
            <person name="Zeng Q."/>
            <person name="Gargeya S."/>
            <person name="Fitzgerald M."/>
            <person name="Abouelleil A."/>
            <person name="Alvarado L."/>
            <person name="Chapman S.B."/>
            <person name="Gainer-Dewar J."/>
            <person name="Goldberg J."/>
            <person name="Griggs A."/>
            <person name="Gujja S."/>
            <person name="Hansen M."/>
            <person name="Howarth C."/>
            <person name="Imamovic A."/>
            <person name="Ireland A."/>
            <person name="Larimer J."/>
            <person name="McCowan C."/>
            <person name="Murphy C."/>
            <person name="Pearson M."/>
            <person name="Poon T.W."/>
            <person name="Priest M."/>
            <person name="Roberts A."/>
            <person name="Saif S."/>
            <person name="Shea T."/>
            <person name="Sykes S."/>
            <person name="Wortman J."/>
            <person name="Nusbaum C."/>
            <person name="Birren B."/>
        </authorList>
    </citation>
    <scope>NUCLEOTIDE SEQUENCE [LARGE SCALE GENOMIC DNA]</scope>
    <source>
        <strain evidence="8">NJM9701</strain>
    </source>
</reference>
<dbReference type="PANTHER" id="PTHR44176:SF1">
    <property type="entry name" value="DNAJ HOMOLOG SUBFAMILY C MEMBER 25"/>
    <property type="match status" value="1"/>
</dbReference>
<dbReference type="GO" id="GO:0005789">
    <property type="term" value="C:endoplasmic reticulum membrane"/>
    <property type="evidence" value="ECO:0007669"/>
    <property type="project" value="TreeGrafter"/>
</dbReference>
<feature type="signal peptide" evidence="6">
    <location>
        <begin position="1"/>
        <end position="31"/>
    </location>
</feature>
<organism evidence="8">
    <name type="scientific">Aphanomyces invadans</name>
    <dbReference type="NCBI Taxonomy" id="157072"/>
    <lineage>
        <taxon>Eukaryota</taxon>
        <taxon>Sar</taxon>
        <taxon>Stramenopiles</taxon>
        <taxon>Oomycota</taxon>
        <taxon>Saprolegniomycetes</taxon>
        <taxon>Saprolegniales</taxon>
        <taxon>Verrucalvaceae</taxon>
        <taxon>Aphanomyces</taxon>
    </lineage>
</organism>
<keyword evidence="3" id="KW-1133">Transmembrane helix</keyword>
<dbReference type="PRINTS" id="PR00625">
    <property type="entry name" value="JDOMAIN"/>
</dbReference>
<dbReference type="SMART" id="SM00271">
    <property type="entry name" value="DnaJ"/>
    <property type="match status" value="1"/>
</dbReference>
<sequence length="147" mass="16513">DPPFSHRETCRRRCGAFVLLGLLLLIVSTYAQSYAQNLYCGRRECYDILGLRGQETTATTADVRRTYRTPSLQFHLDKNSSPDAAQIFQEIETAYEVLSGGLSRQAYDHARQPRVQATSKVPSSAVRIGITRRNLPHPGRTHCVLCC</sequence>
<keyword evidence="5" id="KW-0143">Chaperone</keyword>
<feature type="domain" description="J" evidence="7">
    <location>
        <begin position="44"/>
        <end position="111"/>
    </location>
</feature>